<evidence type="ECO:0000256" key="6">
    <source>
        <dbReference type="ARBA" id="ARBA00023125"/>
    </source>
</evidence>
<dbReference type="PANTHER" id="PTHR10015">
    <property type="entry name" value="HEAT SHOCK TRANSCRIPTION FACTOR"/>
    <property type="match status" value="1"/>
</dbReference>
<dbReference type="PANTHER" id="PTHR10015:SF328">
    <property type="entry name" value="HEAT STRESS TRANSCRIPTION FACTOR C-2A"/>
    <property type="match status" value="1"/>
</dbReference>
<dbReference type="PROSITE" id="PS00434">
    <property type="entry name" value="HSF_DOMAIN"/>
    <property type="match status" value="1"/>
</dbReference>
<name>A0A804L121_MUSAM</name>
<accession>A0A804L121</accession>
<evidence type="ECO:0000256" key="4">
    <source>
        <dbReference type="ARBA" id="ARBA00023015"/>
    </source>
</evidence>
<dbReference type="SUPFAM" id="SSF46785">
    <property type="entry name" value="Winged helix' DNA-binding domain"/>
    <property type="match status" value="1"/>
</dbReference>
<evidence type="ECO:0000313" key="12">
    <source>
        <dbReference type="EMBL" id="CAG1854794.1"/>
    </source>
</evidence>
<evidence type="ECO:0000313" key="13">
    <source>
        <dbReference type="EnsemblPlants" id="Ma10_p27770.1"/>
    </source>
</evidence>
<protein>
    <submittedName>
        <fullName evidence="12">(wild Malaysian banana) hypothetical protein</fullName>
    </submittedName>
</protein>
<sequence length="310" mass="33636">MEDGSPCFRSGHHQYGNGGGAGRGGGGPVAAPFVLKTYRMVDDPSTNAVIAWGRDNNSFVVVDPFAFSQLLLPSHFKHGNFSSFVRQLNTYGFRKVDPDRWEFAHASFLRGQTNLLRLIVRRNSGCGKKNERGEEEGEEEEGMEERVAAEVVRLKQEQRRIAERVEEMWRRVQETERKPRQMLAFLVKVAGDPKLLGRLGAGPAPGAIEGGEKRARLRSGDEYERVLEMEGGVGRWQFDGQSMVAGDGEEGMMLCGGDGGGAHQFPGTSDPIGFYGGPVWVGGEFGGVEGDGLGGGSAAYPFPSHVGNES</sequence>
<keyword evidence="8" id="KW-0539">Nucleus</keyword>
<dbReference type="GO" id="GO:0005634">
    <property type="term" value="C:nucleus"/>
    <property type="evidence" value="ECO:0000318"/>
    <property type="project" value="GO_Central"/>
</dbReference>
<evidence type="ECO:0000256" key="3">
    <source>
        <dbReference type="ARBA" id="ARBA00022553"/>
    </source>
</evidence>
<evidence type="ECO:0000256" key="5">
    <source>
        <dbReference type="ARBA" id="ARBA00023016"/>
    </source>
</evidence>
<dbReference type="InterPro" id="IPR036390">
    <property type="entry name" value="WH_DNA-bd_sf"/>
</dbReference>
<reference evidence="13" key="2">
    <citation type="submission" date="2021-05" db="UniProtKB">
        <authorList>
            <consortium name="EnsemblPlants"/>
        </authorList>
    </citation>
    <scope>IDENTIFICATION</scope>
    <source>
        <strain evidence="13">subsp. malaccensis</strain>
    </source>
</reference>
<dbReference type="EnsemblPlants" id="Ma10_t27770.1">
    <property type="protein sequence ID" value="Ma10_p27770.1"/>
    <property type="gene ID" value="Ma10_g27770"/>
</dbReference>
<dbReference type="InterPro" id="IPR036388">
    <property type="entry name" value="WH-like_DNA-bd_sf"/>
</dbReference>
<dbReference type="GO" id="GO:0043565">
    <property type="term" value="F:sequence-specific DNA binding"/>
    <property type="evidence" value="ECO:0007669"/>
    <property type="project" value="InterPro"/>
</dbReference>
<reference evidence="12" key="1">
    <citation type="submission" date="2021-03" db="EMBL/GenBank/DDBJ databases">
        <authorList>
            <consortium name="Genoscope - CEA"/>
            <person name="William W."/>
        </authorList>
    </citation>
    <scope>NUCLEOTIDE SEQUENCE</scope>
    <source>
        <strain evidence="12">Doubled-haploid Pahang</strain>
    </source>
</reference>
<dbReference type="Gene3D" id="1.10.10.10">
    <property type="entry name" value="Winged helix-like DNA-binding domain superfamily/Winged helix DNA-binding domain"/>
    <property type="match status" value="1"/>
</dbReference>
<keyword evidence="4" id="KW-0805">Transcription regulation</keyword>
<feature type="region of interest" description="Disordered" evidence="10">
    <location>
        <begin position="1"/>
        <end position="24"/>
    </location>
</feature>
<keyword evidence="7" id="KW-0804">Transcription</keyword>
<dbReference type="Proteomes" id="UP000012960">
    <property type="component" value="Unplaced"/>
</dbReference>
<evidence type="ECO:0000256" key="9">
    <source>
        <dbReference type="RuleBase" id="RU004020"/>
    </source>
</evidence>
<dbReference type="EMBL" id="HG996476">
    <property type="protein sequence ID" value="CAG1854794.1"/>
    <property type="molecule type" value="Genomic_DNA"/>
</dbReference>
<evidence type="ECO:0000256" key="8">
    <source>
        <dbReference type="ARBA" id="ARBA00023242"/>
    </source>
</evidence>
<gene>
    <name evidence="12" type="ORF">GSMUA_330200.1</name>
</gene>
<dbReference type="InterPro" id="IPR000232">
    <property type="entry name" value="HSF_DNA-bd"/>
</dbReference>
<dbReference type="Pfam" id="PF00447">
    <property type="entry name" value="HSF_DNA-bind"/>
    <property type="match status" value="1"/>
</dbReference>
<proteinExistence type="inferred from homology"/>
<evidence type="ECO:0000313" key="14">
    <source>
        <dbReference type="Proteomes" id="UP000012960"/>
    </source>
</evidence>
<dbReference type="Gramene" id="Ma10_t27770.1">
    <property type="protein sequence ID" value="Ma10_p27770.1"/>
    <property type="gene ID" value="Ma10_g27770"/>
</dbReference>
<comment type="subunit">
    <text evidence="2">Homotrimer.</text>
</comment>
<dbReference type="KEGG" id="mus:103969411"/>
<evidence type="ECO:0000256" key="7">
    <source>
        <dbReference type="ARBA" id="ARBA00023163"/>
    </source>
</evidence>
<dbReference type="SMART" id="SM00415">
    <property type="entry name" value="HSF"/>
    <property type="match status" value="1"/>
</dbReference>
<dbReference type="PRINTS" id="PR00056">
    <property type="entry name" value="HSFDOMAIN"/>
</dbReference>
<evidence type="ECO:0000256" key="10">
    <source>
        <dbReference type="SAM" id="MobiDB-lite"/>
    </source>
</evidence>
<comment type="similarity">
    <text evidence="9">Belongs to the HSF family.</text>
</comment>
<organism evidence="13 14">
    <name type="scientific">Musa acuminata subsp. malaccensis</name>
    <name type="common">Wild banana</name>
    <name type="synonym">Musa malaccensis</name>
    <dbReference type="NCBI Taxonomy" id="214687"/>
    <lineage>
        <taxon>Eukaryota</taxon>
        <taxon>Viridiplantae</taxon>
        <taxon>Streptophyta</taxon>
        <taxon>Embryophyta</taxon>
        <taxon>Tracheophyta</taxon>
        <taxon>Spermatophyta</taxon>
        <taxon>Magnoliopsida</taxon>
        <taxon>Liliopsida</taxon>
        <taxon>Zingiberales</taxon>
        <taxon>Musaceae</taxon>
        <taxon>Musa</taxon>
    </lineage>
</organism>
<comment type="subcellular location">
    <subcellularLocation>
        <location evidence="1">Nucleus</location>
    </subcellularLocation>
</comment>
<dbReference type="OMA" id="CFRSGHH"/>
<dbReference type="OrthoDB" id="60033at2759"/>
<keyword evidence="5" id="KW-0346">Stress response</keyword>
<evidence type="ECO:0000256" key="2">
    <source>
        <dbReference type="ARBA" id="ARBA00011233"/>
    </source>
</evidence>
<keyword evidence="6" id="KW-0238">DNA-binding</keyword>
<evidence type="ECO:0000256" key="1">
    <source>
        <dbReference type="ARBA" id="ARBA00004123"/>
    </source>
</evidence>
<dbReference type="FunFam" id="1.10.10.10:FF:000037">
    <property type="entry name" value="Heat stress transcription factor B-4"/>
    <property type="match status" value="1"/>
</dbReference>
<dbReference type="FunCoup" id="A0A804L121">
    <property type="interactions" value="24"/>
</dbReference>
<keyword evidence="3" id="KW-0597">Phosphoprotein</keyword>
<evidence type="ECO:0000259" key="11">
    <source>
        <dbReference type="PROSITE" id="PS00434"/>
    </source>
</evidence>
<dbReference type="GO" id="GO:0003700">
    <property type="term" value="F:DNA-binding transcription factor activity"/>
    <property type="evidence" value="ECO:0000318"/>
    <property type="project" value="GO_Central"/>
</dbReference>
<dbReference type="GO" id="GO:0034605">
    <property type="term" value="P:cellular response to heat"/>
    <property type="evidence" value="ECO:0000318"/>
    <property type="project" value="GO_Central"/>
</dbReference>
<feature type="domain" description="HSF-type DNA-binding" evidence="11">
    <location>
        <begin position="72"/>
        <end position="96"/>
    </location>
</feature>
<dbReference type="InParanoid" id="A0A804L121"/>
<dbReference type="AlphaFoldDB" id="A0A804L121"/>
<keyword evidence="14" id="KW-1185">Reference proteome</keyword>